<evidence type="ECO:0000256" key="2">
    <source>
        <dbReference type="ARBA" id="ARBA00022695"/>
    </source>
</evidence>
<dbReference type="SUPFAM" id="SSF50630">
    <property type="entry name" value="Acid proteases"/>
    <property type="match status" value="1"/>
</dbReference>
<feature type="region of interest" description="Disordered" evidence="5">
    <location>
        <begin position="1"/>
        <end position="32"/>
    </location>
</feature>
<dbReference type="GO" id="GO:0015074">
    <property type="term" value="P:DNA integration"/>
    <property type="evidence" value="ECO:0007669"/>
    <property type="project" value="InterPro"/>
</dbReference>
<dbReference type="Proteomes" id="UP000000763">
    <property type="component" value="Chromosome 11"/>
</dbReference>
<dbReference type="SUPFAM" id="SSF56672">
    <property type="entry name" value="DNA/RNA polymerases"/>
    <property type="match status" value="1"/>
</dbReference>
<dbReference type="GO" id="GO:0003964">
    <property type="term" value="F:RNA-directed DNA polymerase activity"/>
    <property type="evidence" value="ECO:0007669"/>
    <property type="project" value="UniProtKB-KW"/>
</dbReference>
<evidence type="ECO:0000256" key="1">
    <source>
        <dbReference type="ARBA" id="ARBA00022679"/>
    </source>
</evidence>
<keyword evidence="4" id="KW-0378">Hydrolase</keyword>
<dbReference type="Gene3D" id="3.30.420.10">
    <property type="entry name" value="Ribonuclease H-like superfamily/Ribonuclease H"/>
    <property type="match status" value="2"/>
</dbReference>
<keyword evidence="7" id="KW-0695">RNA-directed DNA polymerase</keyword>
<name>A0A5S6RBH7_ORYSJ</name>
<feature type="compositionally biased region" description="Polar residues" evidence="5">
    <location>
        <begin position="1"/>
        <end position="23"/>
    </location>
</feature>
<dbReference type="SUPFAM" id="SSF53098">
    <property type="entry name" value="Ribonuclease H-like"/>
    <property type="match status" value="2"/>
</dbReference>
<dbReference type="EMBL" id="AC150190">
    <property type="protein sequence ID" value="AAX95395.1"/>
    <property type="molecule type" value="Genomic_DNA"/>
</dbReference>
<evidence type="ECO:0000259" key="6">
    <source>
        <dbReference type="PROSITE" id="PS50994"/>
    </source>
</evidence>
<dbReference type="Gene3D" id="3.30.70.270">
    <property type="match status" value="1"/>
</dbReference>
<keyword evidence="4" id="KW-0255">Endonuclease</keyword>
<sequence>MPSGTELQQRSLTEVPPKTNSPKPSGFEVHEGNIVPVTTDKLTPEQKKELDLMMQQTQHQFLNSFMETRKGTVVQKYKVLLRIDGELQQVPAATAESGSKGILEGSGDKGDSFQGVQVEDLGPDGNVVQPQFNNFQDRIDYAVQHTLINQSGVLVNTLSNMYFSPHLYFSPGSASTTKWSRREQPQHAGQNVNDDSGTGCYDDDDDSEVAAAEWVRSKKVVPCPWVKSSGKKERFDFDITKADKIFDLLLREKQIQLPAGHIIPSAEELGKRRYCKWHNSGSHSTNDCKVFRQQIQVAIEGGKIKFDDSKKPMKVDGNMTSSNKGGIMKKMMEVLILIRTVSFSDFAGKKGKSVVTALVNMVFMLPAEFRAKQADVDEVEEASARLVLSPEQAVFEKLEGTENRHLKPLYINGYVNGKPMSKMMVDGGAAVNLMPYAIFRKLGRNTEDLIKTNMVLKDFGGNSSETKGVLNVELTVGDKIEIVPADRSDNVASADLALWEMDSIDCLSGKVWDGDFLKVFDYDIQPIEDGEPNYYFEGVVEGSNIYTNNTVDDLDDKQGQGFMSADDLEEVDIGPSDRPRPTFISKNLSPEFRTKLIELLKEYRDCFPWEYYEMPGLSRSIVEHRLPIKPGVRPYQQPPRRCKADMIEPVKAEVKHLYDAGFIRPCRYAEWVSNIVPIIKKNGKVRVCIDFRDLNKATPKDEYPMPVADQLVDAASGHKILSFVDGNAGSNQIFMTEEDIHKTAFRCLGAISLFEWVVMTFSLKSAGATYQRAMNYIYHDLIGWLVEVYIDDVVVKSKEIEDHIANLRKVFERTRKYGLKMNPTKCAFGVSASQFLGFLVHERGIEITQRSVNAIRKIQPPEDKTELQEMIGKINFVRRLYLLAGEKSIGLVLIQELEGKERVVFYLSRRLLDAETRLRHYLLSNECTVICKADVVKYMLSAPILKGRIGKWIFTLTEFDLRYESPKAIKGQAIADFIVDHRDDSIGSVEIVPWTLFFDGSVCTHGCGIGLVIISPRGTSFEFAYTIKPYATNNQAEYEAVLKGLQLLKEVEADVVGIMGDSLPNPTQLASRKLRYKALKYTLLDDELYYRKIDGVLLKCLSVDQAKVAIGEFGAIQRAPASAMNPIIKSRSFRGWGIDMIGMINPPSTKGHKFILVTTDYFTKWVEAIPLKKVDSVHAIRFVQEHIIYRFGIPQTITTDQGSIFVFDEFVQFADSMGIKLLNSSPYYAQANGQAEASNKSLIKFIKRKISDYPRQWHTRLVEALWSYQMACHGSIQVPPYKLVYGHEAVLPWEVQIGSRRIELQNELTADEYYNLMVDEREDLVQSRLRALAKVTKDKERITRHYNEKVVPKSFSEGDLVWKLILPTGTQDNKFCKWSPNWEGPFQIYKFVSKGAYMLQGLDGEVYGRALNGKYLKKYYPSVWINR</sequence>
<dbReference type="InterPro" id="IPR050951">
    <property type="entry name" value="Retrovirus_Pol_polyprotein"/>
</dbReference>
<dbReference type="Gene3D" id="3.10.10.10">
    <property type="entry name" value="HIV Type 1 Reverse Transcriptase, subunit A, domain 1"/>
    <property type="match status" value="1"/>
</dbReference>
<protein>
    <submittedName>
        <fullName evidence="7">Reverse transcriptase (RNA-dependent DNA polymerase), putative</fullName>
    </submittedName>
</protein>
<keyword evidence="2" id="KW-0548">Nucleotidyltransferase</keyword>
<evidence type="ECO:0000256" key="3">
    <source>
        <dbReference type="ARBA" id="ARBA00022722"/>
    </source>
</evidence>
<evidence type="ECO:0000256" key="5">
    <source>
        <dbReference type="SAM" id="MobiDB-lite"/>
    </source>
</evidence>
<dbReference type="InterPro" id="IPR036397">
    <property type="entry name" value="RNaseH_sf"/>
</dbReference>
<dbReference type="InterPro" id="IPR021109">
    <property type="entry name" value="Peptidase_aspartic_dom_sf"/>
</dbReference>
<reference evidence="8" key="1">
    <citation type="journal article" date="2005" name="Nature">
        <title>The map-based sequence of the rice genome.</title>
        <authorList>
            <consortium name="International rice genome sequencing project (IRGSP)"/>
            <person name="Matsumoto T."/>
            <person name="Wu J."/>
            <person name="Kanamori H."/>
            <person name="Katayose Y."/>
            <person name="Fujisawa M."/>
            <person name="Namiki N."/>
            <person name="Mizuno H."/>
            <person name="Yamamoto K."/>
            <person name="Antonio B.A."/>
            <person name="Baba T."/>
            <person name="Sakata K."/>
            <person name="Nagamura Y."/>
            <person name="Aoki H."/>
            <person name="Arikawa K."/>
            <person name="Arita K."/>
            <person name="Bito T."/>
            <person name="Chiden Y."/>
            <person name="Fujitsuka N."/>
            <person name="Fukunaka R."/>
            <person name="Hamada M."/>
            <person name="Harada C."/>
            <person name="Hayashi A."/>
            <person name="Hijishita S."/>
            <person name="Honda M."/>
            <person name="Hosokawa S."/>
            <person name="Ichikawa Y."/>
            <person name="Idonuma A."/>
            <person name="Iijima M."/>
            <person name="Ikeda M."/>
            <person name="Ikeno M."/>
            <person name="Ito K."/>
            <person name="Ito S."/>
            <person name="Ito T."/>
            <person name="Ito Y."/>
            <person name="Ito Y."/>
            <person name="Iwabuchi A."/>
            <person name="Kamiya K."/>
            <person name="Karasawa W."/>
            <person name="Kurita K."/>
            <person name="Katagiri S."/>
            <person name="Kikuta A."/>
            <person name="Kobayashi H."/>
            <person name="Kobayashi N."/>
            <person name="Machita K."/>
            <person name="Maehara T."/>
            <person name="Masukawa M."/>
            <person name="Mizubayashi T."/>
            <person name="Mukai Y."/>
            <person name="Nagasaki H."/>
            <person name="Nagata Y."/>
            <person name="Naito S."/>
            <person name="Nakashima M."/>
            <person name="Nakama Y."/>
            <person name="Nakamichi Y."/>
            <person name="Nakamura M."/>
            <person name="Meguro A."/>
            <person name="Negishi M."/>
            <person name="Ohta I."/>
            <person name="Ohta T."/>
            <person name="Okamoto M."/>
            <person name="Ono N."/>
            <person name="Saji S."/>
            <person name="Sakaguchi M."/>
            <person name="Sakai K."/>
            <person name="Shibata M."/>
            <person name="Shimokawa T."/>
            <person name="Song J."/>
            <person name="Takazaki Y."/>
            <person name="Terasawa K."/>
            <person name="Tsugane M."/>
            <person name="Tsuji K."/>
            <person name="Ueda S."/>
            <person name="Waki K."/>
            <person name="Yamagata H."/>
            <person name="Yamamoto M."/>
            <person name="Yamamoto S."/>
            <person name="Yamane H."/>
            <person name="Yoshiki S."/>
            <person name="Yoshihara R."/>
            <person name="Yukawa K."/>
            <person name="Zhong H."/>
            <person name="Yano M."/>
            <person name="Yuan Q."/>
            <person name="Ouyang S."/>
            <person name="Liu J."/>
            <person name="Jones K.M."/>
            <person name="Gansberger K."/>
            <person name="Moffat K."/>
            <person name="Hill J."/>
            <person name="Bera J."/>
            <person name="Fadrosh D."/>
            <person name="Jin S."/>
            <person name="Johri S."/>
            <person name="Kim M."/>
            <person name="Overton L."/>
            <person name="Reardon M."/>
            <person name="Tsitrin T."/>
            <person name="Vuong H."/>
            <person name="Weaver B."/>
            <person name="Ciecko A."/>
            <person name="Tallon L."/>
            <person name="Jackson J."/>
            <person name="Pai G."/>
            <person name="Aken S.V."/>
            <person name="Utterback T."/>
            <person name="Reidmuller S."/>
            <person name="Feldblyum T."/>
            <person name="Hsiao J."/>
            <person name="Zismann V."/>
            <person name="Iobst S."/>
            <person name="de Vazeille A.R."/>
            <person name="Buell C.R."/>
            <person name="Ying K."/>
            <person name="Li Y."/>
            <person name="Lu T."/>
            <person name="Huang Y."/>
            <person name="Zhao Q."/>
            <person name="Feng Q."/>
            <person name="Zhang L."/>
            <person name="Zhu J."/>
            <person name="Weng Q."/>
            <person name="Mu J."/>
            <person name="Lu Y."/>
            <person name="Fan D."/>
            <person name="Liu Y."/>
            <person name="Guan J."/>
            <person name="Zhang Y."/>
            <person name="Yu S."/>
            <person name="Liu X."/>
            <person name="Zhang Y."/>
            <person name="Hong G."/>
            <person name="Han B."/>
            <person name="Choisne N."/>
            <person name="Demange N."/>
            <person name="Orjeda G."/>
            <person name="Samain S."/>
            <person name="Cattolico L."/>
            <person name="Pelletier E."/>
            <person name="Couloux A."/>
            <person name="Segurens B."/>
            <person name="Wincker P."/>
            <person name="D'Hont A."/>
            <person name="Scarpelli C."/>
            <person name="Weissenbach J."/>
            <person name="Salanoubat M."/>
            <person name="Quetier F."/>
            <person name="Yu Y."/>
            <person name="Kim H.R."/>
            <person name="Rambo T."/>
            <person name="Currie J."/>
            <person name="Collura K."/>
            <person name="Luo M."/>
            <person name="Yang T."/>
            <person name="Ammiraju J.S.S."/>
            <person name="Engler F."/>
            <person name="Soderlund C."/>
            <person name="Wing R.A."/>
            <person name="Palmer L.E."/>
            <person name="de la Bastide M."/>
            <person name="Spiegel L."/>
            <person name="Nascimento L."/>
            <person name="Zutavern T."/>
            <person name="O'Shaughnessy A."/>
            <person name="Dike S."/>
            <person name="Dedhia N."/>
            <person name="Preston R."/>
            <person name="Balija V."/>
            <person name="McCombie W.R."/>
            <person name="Chow T."/>
            <person name="Chen H."/>
            <person name="Chung M."/>
            <person name="Chen C."/>
            <person name="Shaw J."/>
            <person name="Wu H."/>
            <person name="Hsiao K."/>
            <person name="Chao Y."/>
            <person name="Chu M."/>
            <person name="Cheng C."/>
            <person name="Hour A."/>
            <person name="Lee P."/>
            <person name="Lin S."/>
            <person name="Lin Y."/>
            <person name="Liou J."/>
            <person name="Liu S."/>
            <person name="Hsing Y."/>
            <person name="Raghuvanshi S."/>
            <person name="Mohanty A."/>
            <person name="Bharti A.K."/>
            <person name="Gaur A."/>
            <person name="Gupta V."/>
            <person name="Kumar D."/>
            <person name="Ravi V."/>
            <person name="Vij S."/>
            <person name="Kapur A."/>
            <person name="Khurana P."/>
            <person name="Khurana P."/>
            <person name="Khurana J.P."/>
            <person name="Tyagi A.K."/>
            <person name="Gaikwad K."/>
            <person name="Singh A."/>
            <person name="Dalal V."/>
            <person name="Srivastava S."/>
            <person name="Dixit A."/>
            <person name="Pal A.K."/>
            <person name="Ghazi I.A."/>
            <person name="Yadav M."/>
            <person name="Pandit A."/>
            <person name="Bhargava A."/>
            <person name="Sureshbabu K."/>
            <person name="Batra K."/>
            <person name="Sharma T.R."/>
            <person name="Mohapatra T."/>
            <person name="Singh N.K."/>
            <person name="Messing J."/>
            <person name="Nelson A.B."/>
            <person name="Fuks G."/>
            <person name="Kavchok S."/>
            <person name="Keizer G."/>
            <person name="Linton E."/>
            <person name="Llaca V."/>
            <person name="Song R."/>
            <person name="Tanyolac B."/>
            <person name="Young S."/>
            <person name="Ho-Il K."/>
            <person name="Hahn J.H."/>
            <person name="Sangsakoo G."/>
            <person name="Vanavichit A."/>
            <person name="de Mattos Luiz.A.T."/>
            <person name="Zimmer P.D."/>
            <person name="Malone G."/>
            <person name="Dellagostin O."/>
            <person name="de Oliveira A.C."/>
            <person name="Bevan M."/>
            <person name="Bancroft I."/>
            <person name="Minx P."/>
            <person name="Cordum H."/>
            <person name="Wilson R."/>
            <person name="Cheng Z."/>
            <person name="Jin W."/>
            <person name="Jiang J."/>
            <person name="Leong S.A."/>
            <person name="Iwama H."/>
            <person name="Gojobori T."/>
            <person name="Itoh T."/>
            <person name="Niimura Y."/>
            <person name="Fujii Y."/>
            <person name="Habara T."/>
            <person name="Sakai H."/>
            <person name="Sato Y."/>
            <person name="Wilson G."/>
            <person name="Kumar K."/>
            <person name="McCouch S."/>
            <person name="Juretic N."/>
            <person name="Hoen D."/>
            <person name="Wright S."/>
            <person name="Bruskiewich R."/>
            <person name="Bureau T."/>
            <person name="Miyao A."/>
            <person name="Hirochika H."/>
            <person name="Nishikawa T."/>
            <person name="Kadowaki K."/>
            <person name="Sugiura M."/>
            <person name="Burr B."/>
            <person name="Sasaki T."/>
        </authorList>
    </citation>
    <scope>NUCLEOTIDE SEQUENCE [LARGE SCALE GENOMIC DNA]</scope>
    <source>
        <strain evidence="8">cv. Nipponbare</strain>
    </source>
</reference>
<dbReference type="GO" id="GO:0003676">
    <property type="term" value="F:nucleic acid binding"/>
    <property type="evidence" value="ECO:0007669"/>
    <property type="project" value="InterPro"/>
</dbReference>
<dbReference type="CDD" id="cd01647">
    <property type="entry name" value="RT_LTR"/>
    <property type="match status" value="1"/>
</dbReference>
<dbReference type="CDD" id="cd00303">
    <property type="entry name" value="retropepsin_like"/>
    <property type="match status" value="1"/>
</dbReference>
<dbReference type="InterPro" id="IPR001584">
    <property type="entry name" value="Integrase_cat-core"/>
</dbReference>
<dbReference type="Gene3D" id="2.40.70.10">
    <property type="entry name" value="Acid Proteases"/>
    <property type="match status" value="1"/>
</dbReference>
<keyword evidence="3" id="KW-0540">Nuclease</keyword>
<dbReference type="InterPro" id="IPR012337">
    <property type="entry name" value="RNaseH-like_sf"/>
</dbReference>
<accession>A0A5S6RBH7</accession>
<dbReference type="InterPro" id="IPR000477">
    <property type="entry name" value="RT_dom"/>
</dbReference>
<dbReference type="PROSITE" id="PS50994">
    <property type="entry name" value="INTEGRASE"/>
    <property type="match status" value="1"/>
</dbReference>
<dbReference type="PANTHER" id="PTHR37984:SF5">
    <property type="entry name" value="PROTEIN NYNRIN-LIKE"/>
    <property type="match status" value="1"/>
</dbReference>
<dbReference type="Pfam" id="PF00078">
    <property type="entry name" value="RVT_1"/>
    <property type="match status" value="1"/>
</dbReference>
<dbReference type="InterPro" id="IPR043502">
    <property type="entry name" value="DNA/RNA_pol_sf"/>
</dbReference>
<dbReference type="Pfam" id="PF00665">
    <property type="entry name" value="rve"/>
    <property type="match status" value="1"/>
</dbReference>
<dbReference type="PANTHER" id="PTHR37984">
    <property type="entry name" value="PROTEIN CBG26694"/>
    <property type="match status" value="1"/>
</dbReference>
<keyword evidence="1" id="KW-0808">Transferase</keyword>
<evidence type="ECO:0000313" key="8">
    <source>
        <dbReference type="Proteomes" id="UP000000763"/>
    </source>
</evidence>
<feature type="region of interest" description="Disordered" evidence="5">
    <location>
        <begin position="92"/>
        <end position="120"/>
    </location>
</feature>
<feature type="region of interest" description="Disordered" evidence="5">
    <location>
        <begin position="174"/>
        <end position="203"/>
    </location>
</feature>
<feature type="domain" description="Integrase catalytic" evidence="6">
    <location>
        <begin position="1122"/>
        <end position="1288"/>
    </location>
</feature>
<evidence type="ECO:0000313" key="7">
    <source>
        <dbReference type="EMBL" id="AAX95395.1"/>
    </source>
</evidence>
<dbReference type="InterPro" id="IPR043128">
    <property type="entry name" value="Rev_trsase/Diguanyl_cyclase"/>
</dbReference>
<dbReference type="GO" id="GO:0004519">
    <property type="term" value="F:endonuclease activity"/>
    <property type="evidence" value="ECO:0007669"/>
    <property type="project" value="UniProtKB-KW"/>
</dbReference>
<organism evidence="7 8">
    <name type="scientific">Oryza sativa subsp. japonica</name>
    <name type="common">Rice</name>
    <dbReference type="NCBI Taxonomy" id="39947"/>
    <lineage>
        <taxon>Eukaryota</taxon>
        <taxon>Viridiplantae</taxon>
        <taxon>Streptophyta</taxon>
        <taxon>Embryophyta</taxon>
        <taxon>Tracheophyta</taxon>
        <taxon>Spermatophyta</taxon>
        <taxon>Magnoliopsida</taxon>
        <taxon>Liliopsida</taxon>
        <taxon>Poales</taxon>
        <taxon>Poaceae</taxon>
        <taxon>BOP clade</taxon>
        <taxon>Oryzoideae</taxon>
        <taxon>Oryzeae</taxon>
        <taxon>Oryzinae</taxon>
        <taxon>Oryza</taxon>
        <taxon>Oryza sativa</taxon>
    </lineage>
</organism>
<reference evidence="8" key="2">
    <citation type="journal article" date="2008" name="Nucleic Acids Res.">
        <title>The rice annotation project database (RAP-DB): 2008 update.</title>
        <authorList>
            <consortium name="The rice annotation project (RAP)"/>
        </authorList>
    </citation>
    <scope>GENOME REANNOTATION</scope>
    <source>
        <strain evidence="8">cv. Nipponbare</strain>
    </source>
</reference>
<evidence type="ECO:0000256" key="4">
    <source>
        <dbReference type="ARBA" id="ARBA00022759"/>
    </source>
</evidence>
<proteinExistence type="predicted"/>